<dbReference type="Pfam" id="PF00755">
    <property type="entry name" value="Carn_acyltransf"/>
    <property type="match status" value="1"/>
</dbReference>
<dbReference type="InterPro" id="IPR023213">
    <property type="entry name" value="CAT-like_dom_sf"/>
</dbReference>
<dbReference type="EC" id="2.3.1.7" evidence="16"/>
<evidence type="ECO:0000256" key="2">
    <source>
        <dbReference type="ARBA" id="ARBA00004443"/>
    </source>
</evidence>
<dbReference type="STRING" id="796925.A0A137PG36"/>
<keyword evidence="22" id="KW-1185">Reference proteome</keyword>
<dbReference type="SUPFAM" id="SSF52777">
    <property type="entry name" value="CoA-dependent acyltransferases"/>
    <property type="match status" value="2"/>
</dbReference>
<evidence type="ECO:0000256" key="19">
    <source>
        <dbReference type="RuleBase" id="RU003801"/>
    </source>
</evidence>
<dbReference type="AlphaFoldDB" id="A0A137PG36"/>
<sequence length="619" mass="70075">MTLFRLSSHRLHTQFLSRNMTSSTVVKSKMLGHQASLPKLPVPALDETLSKYLRSVKPLLNETEYLKTVQAVEEFKKPGGWGEKLQERLVSKANDPSVDNWLDRWWIDLAYFGYRDPLPFFSSYYFAYKDDIRVKKNTQRAAQIVSAALEFRKAVLSEELAPERTKAYPFCMDSYKWLFNASRYPKIPSDYEKAFDPATNNHIAVVRKNKFYILETVQNGKQLTTAELEQQLDKIVQDAGEHRGPAIGVLTTDNRDKWTASREGLLAASPENAALLEKIESAILLVALDDSSPVTREEISRACWHGDGKNRFFDKSLQFIVFENAKAGFNGEHSSMDATPTARLSDFINHALFNNKINHAYDQPTRSDLVTPKRLDFTVTPLVSRTIQEATQRFDEWVNKHELQVLAYHGFGKNFIKSCKVSPDAFAQMIIQLAYYNMHGVSRPTYESASTRKYLKGRTETIRSVSLESVDFVKSINDPSLSNEVKIQKLQAACKAHSKYTVEASDAKGVDRHLLGLRLTLNANEPKPTIFTDPAYSYSSHWNLSTSQLVSEFFQGYGWGEVVPDGYGVPYMINNDSLLFTVTSLRPMKAAHLKHHLDAAATQMKQLFDNAQAPAGPKL</sequence>
<feature type="active site" description="Proton acceptor" evidence="18">
    <location>
        <position position="333"/>
    </location>
</feature>
<comment type="function">
    <text evidence="15">Carnitine acetylase is specific for short chain fatty acids. Carnitine acetylase seems to affect the flux through the pyruvate dehydrogenase complex. It may be involved as well in the transport of acetyl-CoA into mitochondria.</text>
</comment>
<keyword evidence="4" id="KW-0813">Transport</keyword>
<evidence type="ECO:0000256" key="15">
    <source>
        <dbReference type="ARBA" id="ARBA00053195"/>
    </source>
</evidence>
<dbReference type="PROSITE" id="PS00439">
    <property type="entry name" value="ACYLTRANSF_C_1"/>
    <property type="match status" value="1"/>
</dbReference>
<feature type="domain" description="Choline/carnitine acyltransferase" evidence="20">
    <location>
        <begin position="40"/>
        <end position="597"/>
    </location>
</feature>
<evidence type="ECO:0000256" key="4">
    <source>
        <dbReference type="ARBA" id="ARBA00022448"/>
    </source>
</evidence>
<evidence type="ECO:0000256" key="7">
    <source>
        <dbReference type="ARBA" id="ARBA00022832"/>
    </source>
</evidence>
<evidence type="ECO:0000256" key="16">
    <source>
        <dbReference type="ARBA" id="ARBA00066910"/>
    </source>
</evidence>
<evidence type="ECO:0000256" key="13">
    <source>
        <dbReference type="ARBA" id="ARBA00023315"/>
    </source>
</evidence>
<evidence type="ECO:0000256" key="1">
    <source>
        <dbReference type="ARBA" id="ARBA00004275"/>
    </source>
</evidence>
<dbReference type="Proteomes" id="UP000070444">
    <property type="component" value="Unassembled WGS sequence"/>
</dbReference>
<organism evidence="21 22">
    <name type="scientific">Conidiobolus coronatus (strain ATCC 28846 / CBS 209.66 / NRRL 28638)</name>
    <name type="common">Delacroixia coronata</name>
    <dbReference type="NCBI Taxonomy" id="796925"/>
    <lineage>
        <taxon>Eukaryota</taxon>
        <taxon>Fungi</taxon>
        <taxon>Fungi incertae sedis</taxon>
        <taxon>Zoopagomycota</taxon>
        <taxon>Entomophthoromycotina</taxon>
        <taxon>Entomophthoromycetes</taxon>
        <taxon>Entomophthorales</taxon>
        <taxon>Ancylistaceae</taxon>
        <taxon>Conidiobolus</taxon>
    </lineage>
</organism>
<proteinExistence type="inferred from homology"/>
<dbReference type="PROSITE" id="PS00440">
    <property type="entry name" value="ACYLTRANSF_C_2"/>
    <property type="match status" value="1"/>
</dbReference>
<evidence type="ECO:0000256" key="9">
    <source>
        <dbReference type="ARBA" id="ARBA00023098"/>
    </source>
</evidence>
<evidence type="ECO:0000256" key="8">
    <source>
        <dbReference type="ARBA" id="ARBA00022946"/>
    </source>
</evidence>
<dbReference type="Gene3D" id="3.30.559.70">
    <property type="entry name" value="Choline/Carnitine o-acyltransferase, domain 2"/>
    <property type="match status" value="1"/>
</dbReference>
<dbReference type="GO" id="GO:0006631">
    <property type="term" value="P:fatty acid metabolic process"/>
    <property type="evidence" value="ECO:0007669"/>
    <property type="project" value="UniProtKB-KW"/>
</dbReference>
<evidence type="ECO:0000256" key="17">
    <source>
        <dbReference type="ARBA" id="ARBA00073438"/>
    </source>
</evidence>
<dbReference type="OrthoDB" id="240216at2759"/>
<comment type="similarity">
    <text evidence="3 19">Belongs to the carnitine/choline acetyltransferase family.</text>
</comment>
<keyword evidence="8" id="KW-0809">Transit peptide</keyword>
<dbReference type="InterPro" id="IPR042231">
    <property type="entry name" value="Cho/carn_acyl_trans_2"/>
</dbReference>
<keyword evidence="13 19" id="KW-0012">Acyltransferase</keyword>
<keyword evidence="11" id="KW-0472">Membrane</keyword>
<dbReference type="PANTHER" id="PTHR22589">
    <property type="entry name" value="CARNITINE O-ACYLTRANSFERASE"/>
    <property type="match status" value="1"/>
</dbReference>
<evidence type="ECO:0000256" key="11">
    <source>
        <dbReference type="ARBA" id="ARBA00023136"/>
    </source>
</evidence>
<keyword evidence="9" id="KW-0443">Lipid metabolism</keyword>
<evidence type="ECO:0000256" key="10">
    <source>
        <dbReference type="ARBA" id="ARBA00023128"/>
    </source>
</evidence>
<reference evidence="21 22" key="1">
    <citation type="journal article" date="2015" name="Genome Biol. Evol.">
        <title>Phylogenomic analyses indicate that early fungi evolved digesting cell walls of algal ancestors of land plants.</title>
        <authorList>
            <person name="Chang Y."/>
            <person name="Wang S."/>
            <person name="Sekimoto S."/>
            <person name="Aerts A.L."/>
            <person name="Choi C."/>
            <person name="Clum A."/>
            <person name="LaButti K.M."/>
            <person name="Lindquist E.A."/>
            <person name="Yee Ngan C."/>
            <person name="Ohm R.A."/>
            <person name="Salamov A.A."/>
            <person name="Grigoriev I.V."/>
            <person name="Spatafora J.W."/>
            <person name="Berbee M.L."/>
        </authorList>
    </citation>
    <scope>NUCLEOTIDE SEQUENCE [LARGE SCALE GENOMIC DNA]</scope>
    <source>
        <strain evidence="21 22">NRRL 28638</strain>
    </source>
</reference>
<evidence type="ECO:0000313" key="22">
    <source>
        <dbReference type="Proteomes" id="UP000070444"/>
    </source>
</evidence>
<dbReference type="GO" id="GO:0005743">
    <property type="term" value="C:mitochondrial inner membrane"/>
    <property type="evidence" value="ECO:0007669"/>
    <property type="project" value="UniProtKB-SubCell"/>
</dbReference>
<accession>A0A137PG36</accession>
<comment type="catalytic activity">
    <reaction evidence="14">
        <text>(R)-carnitine + acetyl-CoA = O-acetyl-(R)-carnitine + CoA</text>
        <dbReference type="Rhea" id="RHEA:21136"/>
        <dbReference type="ChEBI" id="CHEBI:16347"/>
        <dbReference type="ChEBI" id="CHEBI:57287"/>
        <dbReference type="ChEBI" id="CHEBI:57288"/>
        <dbReference type="ChEBI" id="CHEBI:57589"/>
        <dbReference type="EC" id="2.3.1.7"/>
    </reaction>
</comment>
<dbReference type="FunFam" id="3.30.559.70:FF:000007">
    <property type="entry name" value="Carnitine O-acetyltransferase, mitochondrial"/>
    <property type="match status" value="1"/>
</dbReference>
<dbReference type="GO" id="GO:0005777">
    <property type="term" value="C:peroxisome"/>
    <property type="evidence" value="ECO:0007669"/>
    <property type="project" value="UniProtKB-SubCell"/>
</dbReference>
<evidence type="ECO:0000256" key="5">
    <source>
        <dbReference type="ARBA" id="ARBA00022679"/>
    </source>
</evidence>
<evidence type="ECO:0000256" key="6">
    <source>
        <dbReference type="ARBA" id="ARBA00022792"/>
    </source>
</evidence>
<dbReference type="EMBL" id="KQ964429">
    <property type="protein sequence ID" value="KXN73935.1"/>
    <property type="molecule type" value="Genomic_DNA"/>
</dbReference>
<evidence type="ECO:0000256" key="3">
    <source>
        <dbReference type="ARBA" id="ARBA00005232"/>
    </source>
</evidence>
<dbReference type="InterPro" id="IPR039551">
    <property type="entry name" value="Cho/carn_acyl_trans"/>
</dbReference>
<dbReference type="Gene3D" id="3.30.559.10">
    <property type="entry name" value="Chloramphenicol acetyltransferase-like domain"/>
    <property type="match status" value="1"/>
</dbReference>
<keyword evidence="7" id="KW-0276">Fatty acid metabolism</keyword>
<gene>
    <name evidence="21" type="ORF">CONCODRAFT_55006</name>
</gene>
<protein>
    <recommendedName>
        <fullName evidence="17">Carnitine O-acetyltransferase, mitochondrial</fullName>
        <ecNumber evidence="16">2.3.1.7</ecNumber>
    </recommendedName>
</protein>
<evidence type="ECO:0000256" key="12">
    <source>
        <dbReference type="ARBA" id="ARBA00023140"/>
    </source>
</evidence>
<dbReference type="PANTHER" id="PTHR22589:SF103">
    <property type="entry name" value="CARNITINE O-ACETYL-TRANSFERASE, ISOFORM A-RELATED"/>
    <property type="match status" value="1"/>
</dbReference>
<keyword evidence="12" id="KW-0576">Peroxisome</keyword>
<evidence type="ECO:0000259" key="20">
    <source>
        <dbReference type="Pfam" id="PF00755"/>
    </source>
</evidence>
<keyword evidence="5 19" id="KW-0808">Transferase</keyword>
<comment type="subcellular location">
    <subcellularLocation>
        <location evidence="2">Mitochondrion inner membrane</location>
        <topology evidence="2">Peripheral membrane protein</topology>
        <orientation evidence="2">Matrix side</orientation>
    </subcellularLocation>
    <subcellularLocation>
        <location evidence="1">Peroxisome</location>
    </subcellularLocation>
</comment>
<name>A0A137PG36_CONC2</name>
<dbReference type="GO" id="GO:0004092">
    <property type="term" value="F:carnitine O-acetyltransferase activity"/>
    <property type="evidence" value="ECO:0007669"/>
    <property type="project" value="UniProtKB-EC"/>
</dbReference>
<keyword evidence="10" id="KW-0496">Mitochondrion</keyword>
<dbReference type="OMA" id="KMDGTPT"/>
<dbReference type="InterPro" id="IPR000542">
    <property type="entry name" value="Carn_acyl_trans"/>
</dbReference>
<evidence type="ECO:0000256" key="14">
    <source>
        <dbReference type="ARBA" id="ARBA00052702"/>
    </source>
</evidence>
<keyword evidence="6" id="KW-0999">Mitochondrion inner membrane</keyword>
<evidence type="ECO:0000313" key="21">
    <source>
        <dbReference type="EMBL" id="KXN73935.1"/>
    </source>
</evidence>
<evidence type="ECO:0000256" key="18">
    <source>
        <dbReference type="PIRSR" id="PIRSR600542-1"/>
    </source>
</evidence>
<dbReference type="GO" id="GO:0009437">
    <property type="term" value="P:carnitine metabolic process"/>
    <property type="evidence" value="ECO:0007669"/>
    <property type="project" value="EnsemblFungi"/>
</dbReference>